<evidence type="ECO:0000256" key="3">
    <source>
        <dbReference type="ARBA" id="ARBA00022827"/>
    </source>
</evidence>
<dbReference type="InterPro" id="IPR002938">
    <property type="entry name" value="FAD-bd"/>
</dbReference>
<protein>
    <recommendedName>
        <fullName evidence="4">FAD-binding domain-containing protein</fullName>
    </recommendedName>
</protein>
<keyword evidence="2" id="KW-0285">Flavoprotein</keyword>
<dbReference type="PANTHER" id="PTHR43004">
    <property type="entry name" value="TRK SYSTEM POTASSIUM UPTAKE PROTEIN"/>
    <property type="match status" value="1"/>
</dbReference>
<sequence>MAPSAPADASADLSTDVLSTDVLIVGAGPSGLMLAVCLARLGVDAIVVDGKAGPTRESRALVVQARSMELYDQLGLVDRVLANRSPATTFIPGAGRRELGRIDLALAGRDVTPYSEITVFEQSANERLLIEALGELGREVRWQHRLERLLIEPPAPEQGRPAASVLATLATRSTGADVGDGTVTVRARYCVGADGSRSTVRRELEIPFDGATNAFTFTLADAIGMRGLEAQAINVRVSERHLMLGFGMGGDRARLIGVVRDDDLGADGEASEEESRTVFRREFGVEYDESAWFTTYRLHHRLAARFREGPCFLVGDAAHIHSPVGGQGMNTGLQDAHNLACAFADVLVDGMPESRLERYEAERRPVGKTLVETTDRLFGLVTSDTGRARFVRSRVIPAIGPTAVRLIPRLVGLPRAFGFVSQTRIRYRLPDVPGATSPARDDGLLGVRLPWTGGNSDPLRSMRWQVHGYGVPERAVHRIAGELGVEAHTFDADPHGRLRRDRVYLVRRDGFIVAEVPSPGTGAALVAAQARVAGA</sequence>
<evidence type="ECO:0000313" key="6">
    <source>
        <dbReference type="Proteomes" id="UP000078437"/>
    </source>
</evidence>
<evidence type="ECO:0000256" key="1">
    <source>
        <dbReference type="ARBA" id="ARBA00001974"/>
    </source>
</evidence>
<evidence type="ECO:0000256" key="2">
    <source>
        <dbReference type="ARBA" id="ARBA00022630"/>
    </source>
</evidence>
<dbReference type="InterPro" id="IPR036188">
    <property type="entry name" value="FAD/NAD-bd_sf"/>
</dbReference>
<evidence type="ECO:0000313" key="5">
    <source>
        <dbReference type="EMBL" id="ANJ25457.1"/>
    </source>
</evidence>
<accession>A0A191WB43</accession>
<dbReference type="PRINTS" id="PR00420">
    <property type="entry name" value="RNGMNOXGNASE"/>
</dbReference>
<keyword evidence="6" id="KW-1185">Reference proteome</keyword>
<proteinExistence type="predicted"/>
<dbReference type="SUPFAM" id="SSF51905">
    <property type="entry name" value="FAD/NAD(P)-binding domain"/>
    <property type="match status" value="1"/>
</dbReference>
<dbReference type="STRING" id="453304.ATC03_00415"/>
<dbReference type="InterPro" id="IPR050641">
    <property type="entry name" value="RIFMO-like"/>
</dbReference>
<organism evidence="5 6">
    <name type="scientific">Agromyces aureus</name>
    <dbReference type="NCBI Taxonomy" id="453304"/>
    <lineage>
        <taxon>Bacteria</taxon>
        <taxon>Bacillati</taxon>
        <taxon>Actinomycetota</taxon>
        <taxon>Actinomycetes</taxon>
        <taxon>Micrococcales</taxon>
        <taxon>Microbacteriaceae</taxon>
        <taxon>Agromyces</taxon>
    </lineage>
</organism>
<dbReference type="RefSeq" id="WP_067871733.1">
    <property type="nucleotide sequence ID" value="NZ_CP013979.1"/>
</dbReference>
<dbReference type="Pfam" id="PF01494">
    <property type="entry name" value="FAD_binding_3"/>
    <property type="match status" value="1"/>
</dbReference>
<dbReference type="GO" id="GO:0016709">
    <property type="term" value="F:oxidoreductase activity, acting on paired donors, with incorporation or reduction of molecular oxygen, NAD(P)H as one donor, and incorporation of one atom of oxygen"/>
    <property type="evidence" value="ECO:0007669"/>
    <property type="project" value="UniProtKB-ARBA"/>
</dbReference>
<dbReference type="PANTHER" id="PTHR43004:SF19">
    <property type="entry name" value="BINDING MONOOXYGENASE, PUTATIVE (JCVI)-RELATED"/>
    <property type="match status" value="1"/>
</dbReference>
<dbReference type="AlphaFoldDB" id="A0A191WB43"/>
<dbReference type="OrthoDB" id="4246007at2"/>
<dbReference type="EMBL" id="CP013979">
    <property type="protein sequence ID" value="ANJ25457.1"/>
    <property type="molecule type" value="Genomic_DNA"/>
</dbReference>
<feature type="domain" description="FAD-binding" evidence="4">
    <location>
        <begin position="20"/>
        <end position="373"/>
    </location>
</feature>
<name>A0A191WB43_9MICO</name>
<dbReference type="GO" id="GO:0071949">
    <property type="term" value="F:FAD binding"/>
    <property type="evidence" value="ECO:0007669"/>
    <property type="project" value="InterPro"/>
</dbReference>
<keyword evidence="3" id="KW-0274">FAD</keyword>
<dbReference type="Gene3D" id="3.30.70.2450">
    <property type="match status" value="1"/>
</dbReference>
<dbReference type="Proteomes" id="UP000078437">
    <property type="component" value="Chromosome"/>
</dbReference>
<reference evidence="6" key="2">
    <citation type="submission" date="2016-01" db="EMBL/GenBank/DDBJ databases">
        <title>Complete genome sequence of Agromyces aureus AR33T and comparison with related organisms.</title>
        <authorList>
            <person name="Corretto E."/>
            <person name="Antonielli L."/>
            <person name="Sessitsch A."/>
            <person name="Brader G."/>
        </authorList>
    </citation>
    <scope>NUCLEOTIDE SEQUENCE [LARGE SCALE GENOMIC DNA]</scope>
    <source>
        <strain evidence="6">AR33</strain>
    </source>
</reference>
<reference evidence="5 6" key="1">
    <citation type="journal article" date="2016" name="Int. J. Syst. Evol. Microbiol.">
        <title>Agromyces aureus sp. nov., isolated from the rhizosphere of Salix caprea L. grown in a heavy-metal-contaminated soil.</title>
        <authorList>
            <person name="Corretto E."/>
            <person name="Antonielli L."/>
            <person name="Sessitsch A."/>
            <person name="Compant S."/>
            <person name="Gorfer M."/>
            <person name="Kuffner M."/>
            <person name="Brader G."/>
        </authorList>
    </citation>
    <scope>NUCLEOTIDE SEQUENCE [LARGE SCALE GENOMIC DNA]</scope>
    <source>
        <strain evidence="5 6">AR33</strain>
    </source>
</reference>
<dbReference type="KEGG" id="agy:ATC03_00415"/>
<gene>
    <name evidence="5" type="ORF">ATC03_00415</name>
</gene>
<dbReference type="Gene3D" id="3.50.50.60">
    <property type="entry name" value="FAD/NAD(P)-binding domain"/>
    <property type="match status" value="1"/>
</dbReference>
<evidence type="ECO:0000259" key="4">
    <source>
        <dbReference type="Pfam" id="PF01494"/>
    </source>
</evidence>
<comment type="cofactor">
    <cofactor evidence="1">
        <name>FAD</name>
        <dbReference type="ChEBI" id="CHEBI:57692"/>
    </cofactor>
</comment>